<accession>A0A517Z0U8</accession>
<evidence type="ECO:0000256" key="1">
    <source>
        <dbReference type="ARBA" id="ARBA00023163"/>
    </source>
</evidence>
<organism evidence="3 4">
    <name type="scientific">Maioricimonas rarisocia</name>
    <dbReference type="NCBI Taxonomy" id="2528026"/>
    <lineage>
        <taxon>Bacteria</taxon>
        <taxon>Pseudomonadati</taxon>
        <taxon>Planctomycetota</taxon>
        <taxon>Planctomycetia</taxon>
        <taxon>Planctomycetales</taxon>
        <taxon>Planctomycetaceae</taxon>
        <taxon>Maioricimonas</taxon>
    </lineage>
</organism>
<dbReference type="CDD" id="cd09895">
    <property type="entry name" value="NGN_SP_UpxY"/>
    <property type="match status" value="1"/>
</dbReference>
<dbReference type="InterPro" id="IPR006645">
    <property type="entry name" value="NGN-like_dom"/>
</dbReference>
<dbReference type="Gene3D" id="3.30.70.940">
    <property type="entry name" value="NusG, N-terminal domain"/>
    <property type="match status" value="1"/>
</dbReference>
<dbReference type="SUPFAM" id="SSF82679">
    <property type="entry name" value="N-utilization substance G protein NusG, N-terminal domain"/>
    <property type="match status" value="1"/>
</dbReference>
<sequence>MPVVETEPQCWPVHLLDDEQSAAGTWSALHVLPRNEKVVARQLRRDNLRYFLPFHEKKKVYQRRTVRSQLPLFPGYVFVHGDEEALHDWVSISQVIRCLQVDDQQSFETSIRRVYGLLNSGAPVTPESRLQPGMLAEIVDGPLAGYRGRVLRKGKNLRFVVEVDFLQQGASVEVDEAMIAAL</sequence>
<evidence type="ECO:0000259" key="2">
    <source>
        <dbReference type="Pfam" id="PF02357"/>
    </source>
</evidence>
<proteinExistence type="predicted"/>
<feature type="domain" description="NusG-like N-terminal" evidence="2">
    <location>
        <begin position="25"/>
        <end position="100"/>
    </location>
</feature>
<keyword evidence="4" id="KW-1185">Reference proteome</keyword>
<dbReference type="Proteomes" id="UP000320496">
    <property type="component" value="Chromosome"/>
</dbReference>
<gene>
    <name evidence="3" type="primary">rfaH</name>
    <name evidence="3" type="ORF">Mal4_03870</name>
</gene>
<name>A0A517Z0U8_9PLAN</name>
<dbReference type="AlphaFoldDB" id="A0A517Z0U8"/>
<evidence type="ECO:0000313" key="4">
    <source>
        <dbReference type="Proteomes" id="UP000320496"/>
    </source>
</evidence>
<dbReference type="RefSeq" id="WP_197444011.1">
    <property type="nucleotide sequence ID" value="NZ_CP036275.1"/>
</dbReference>
<keyword evidence="1" id="KW-0804">Transcription</keyword>
<dbReference type="Pfam" id="PF02357">
    <property type="entry name" value="NusG"/>
    <property type="match status" value="1"/>
</dbReference>
<evidence type="ECO:0000313" key="3">
    <source>
        <dbReference type="EMBL" id="QDU36104.1"/>
    </source>
</evidence>
<protein>
    <submittedName>
        <fullName evidence="3">Transcription antitermination protein RfaH</fullName>
    </submittedName>
</protein>
<dbReference type="KEGG" id="mri:Mal4_03870"/>
<dbReference type="GO" id="GO:0006354">
    <property type="term" value="P:DNA-templated transcription elongation"/>
    <property type="evidence" value="ECO:0007669"/>
    <property type="project" value="InterPro"/>
</dbReference>
<reference evidence="3 4" key="1">
    <citation type="submission" date="2019-02" db="EMBL/GenBank/DDBJ databases">
        <title>Deep-cultivation of Planctomycetes and their phenomic and genomic characterization uncovers novel biology.</title>
        <authorList>
            <person name="Wiegand S."/>
            <person name="Jogler M."/>
            <person name="Boedeker C."/>
            <person name="Pinto D."/>
            <person name="Vollmers J."/>
            <person name="Rivas-Marin E."/>
            <person name="Kohn T."/>
            <person name="Peeters S.H."/>
            <person name="Heuer A."/>
            <person name="Rast P."/>
            <person name="Oberbeckmann S."/>
            <person name="Bunk B."/>
            <person name="Jeske O."/>
            <person name="Meyerdierks A."/>
            <person name="Storesund J.E."/>
            <person name="Kallscheuer N."/>
            <person name="Luecker S."/>
            <person name="Lage O.M."/>
            <person name="Pohl T."/>
            <person name="Merkel B.J."/>
            <person name="Hornburger P."/>
            <person name="Mueller R.-W."/>
            <person name="Bruemmer F."/>
            <person name="Labrenz M."/>
            <person name="Spormann A.M."/>
            <person name="Op den Camp H."/>
            <person name="Overmann J."/>
            <person name="Amann R."/>
            <person name="Jetten M.S.M."/>
            <person name="Mascher T."/>
            <person name="Medema M.H."/>
            <person name="Devos D.P."/>
            <person name="Kaster A.-K."/>
            <person name="Ovreas L."/>
            <person name="Rohde M."/>
            <person name="Galperin M.Y."/>
            <person name="Jogler C."/>
        </authorList>
    </citation>
    <scope>NUCLEOTIDE SEQUENCE [LARGE SCALE GENOMIC DNA]</scope>
    <source>
        <strain evidence="3 4">Mal4</strain>
    </source>
</reference>
<dbReference type="InterPro" id="IPR036735">
    <property type="entry name" value="NGN_dom_sf"/>
</dbReference>
<dbReference type="EMBL" id="CP036275">
    <property type="protein sequence ID" value="QDU36104.1"/>
    <property type="molecule type" value="Genomic_DNA"/>
</dbReference>